<reference evidence="2 3" key="1">
    <citation type="submission" date="2024-09" db="EMBL/GenBank/DDBJ databases">
        <authorList>
            <person name="Sun Q."/>
            <person name="Mori K."/>
        </authorList>
    </citation>
    <scope>NUCLEOTIDE SEQUENCE [LARGE SCALE GENOMIC DNA]</scope>
    <source>
        <strain evidence="2 3">JCM 3331</strain>
    </source>
</reference>
<proteinExistence type="predicted"/>
<organism evidence="2 3">
    <name type="scientific">Streptomyces yanii</name>
    <dbReference type="NCBI Taxonomy" id="78510"/>
    <lineage>
        <taxon>Bacteria</taxon>
        <taxon>Bacillati</taxon>
        <taxon>Actinomycetota</taxon>
        <taxon>Actinomycetes</taxon>
        <taxon>Kitasatosporales</taxon>
        <taxon>Streptomycetaceae</taxon>
        <taxon>Streptomyces</taxon>
    </lineage>
</organism>
<dbReference type="Pfam" id="PF01266">
    <property type="entry name" value="DAO"/>
    <property type="match status" value="1"/>
</dbReference>
<evidence type="ECO:0000313" key="3">
    <source>
        <dbReference type="Proteomes" id="UP001589710"/>
    </source>
</evidence>
<evidence type="ECO:0000313" key="2">
    <source>
        <dbReference type="EMBL" id="MFB9577585.1"/>
    </source>
</evidence>
<dbReference type="EMBL" id="JBHMCG010000150">
    <property type="protein sequence ID" value="MFB9577585.1"/>
    <property type="molecule type" value="Genomic_DNA"/>
</dbReference>
<dbReference type="InterPro" id="IPR006076">
    <property type="entry name" value="FAD-dep_OxRdtase"/>
</dbReference>
<evidence type="ECO:0000259" key="1">
    <source>
        <dbReference type="Pfam" id="PF01266"/>
    </source>
</evidence>
<name>A0ABV5RIA3_9ACTN</name>
<dbReference type="Proteomes" id="UP001589710">
    <property type="component" value="Unassembled WGS sequence"/>
</dbReference>
<sequence>MSTTTPGGTPATSPTFVNGAVSFWYREGGVPARRPALPGDLDVDVALVGGGYTSLWTAYYLKQAQPDLRIAVLEKEFAGFGASGRNGGWLSAEPPGQMRRYAKSHGRESAVALQREMFSSVDEVIRVAAEEGIEADIQKDGLLHVATNAAQERRLREGLPPLRAEGWGHDDLVELDADQLAKRVRVAGARYAQWSPHCARIQPAKLVRGLADVVERMGVAIYEGTEVTEIRPHEAVTPHGTVKATYVIRALEGFTAGLRGHRRVWLPMNSSMIVTEPLPASAWDEIGWRGAELIGDEANSYCYIQRTTDGRIAIGGRGIPYMFGSHVDQRGETRAATQLQLQAILRQHFPATEGVGIDHTWSGVLGVPRDWCATVHLDERTGLGWAGGYVGHGVTTTNLAGRTLRDLILRQKTDLTRLPWVDRKVRGWEPEPLRWLGVRSLYVAYRAADRHENSGLERTSVIARVANVISGR</sequence>
<keyword evidence="3" id="KW-1185">Reference proteome</keyword>
<dbReference type="InterPro" id="IPR036188">
    <property type="entry name" value="FAD/NAD-bd_sf"/>
</dbReference>
<dbReference type="Gene3D" id="3.50.50.60">
    <property type="entry name" value="FAD/NAD(P)-binding domain"/>
    <property type="match status" value="1"/>
</dbReference>
<dbReference type="PANTHER" id="PTHR13847">
    <property type="entry name" value="SARCOSINE DEHYDROGENASE-RELATED"/>
    <property type="match status" value="1"/>
</dbReference>
<dbReference type="PANTHER" id="PTHR13847:SF285">
    <property type="entry name" value="FAD DEPENDENT OXIDOREDUCTASE DOMAIN-CONTAINING PROTEIN"/>
    <property type="match status" value="1"/>
</dbReference>
<dbReference type="SUPFAM" id="SSF51905">
    <property type="entry name" value="FAD/NAD(P)-binding domain"/>
    <property type="match status" value="1"/>
</dbReference>
<comment type="caution">
    <text evidence="2">The sequence shown here is derived from an EMBL/GenBank/DDBJ whole genome shotgun (WGS) entry which is preliminary data.</text>
</comment>
<dbReference type="GO" id="GO:0016491">
    <property type="term" value="F:oxidoreductase activity"/>
    <property type="evidence" value="ECO:0007669"/>
    <property type="project" value="UniProtKB-KW"/>
</dbReference>
<dbReference type="Gene3D" id="3.30.9.10">
    <property type="entry name" value="D-Amino Acid Oxidase, subunit A, domain 2"/>
    <property type="match status" value="1"/>
</dbReference>
<gene>
    <name evidence="2" type="ORF">ACFFTL_36235</name>
</gene>
<feature type="domain" description="FAD dependent oxidoreductase" evidence="1">
    <location>
        <begin position="44"/>
        <end position="407"/>
    </location>
</feature>
<protein>
    <submittedName>
        <fullName evidence="2">NAD(P)/FAD-dependent oxidoreductase</fullName>
        <ecNumber evidence="2">1.-.-.-</ecNumber>
    </submittedName>
</protein>
<dbReference type="RefSeq" id="WP_345516462.1">
    <property type="nucleotide sequence ID" value="NZ_BAAAXD010000037.1"/>
</dbReference>
<accession>A0ABV5RIA3</accession>
<dbReference type="EC" id="1.-.-.-" evidence="2"/>
<keyword evidence="2" id="KW-0560">Oxidoreductase</keyword>